<sequence length="75" mass="8408">MALGKFSGAQKNNMLAELFVLVIGALDFKRKRDSCCWMYFMFNSNQETGMSWHVVFSILSISVGLEPSCQVHVGT</sequence>
<protein>
    <submittedName>
        <fullName evidence="1">Uncharacterized protein</fullName>
    </submittedName>
</protein>
<proteinExistence type="predicted"/>
<organism evidence="1">
    <name type="scientific">Rhizophora mucronata</name>
    <name type="common">Asiatic mangrove</name>
    <dbReference type="NCBI Taxonomy" id="61149"/>
    <lineage>
        <taxon>Eukaryota</taxon>
        <taxon>Viridiplantae</taxon>
        <taxon>Streptophyta</taxon>
        <taxon>Embryophyta</taxon>
        <taxon>Tracheophyta</taxon>
        <taxon>Spermatophyta</taxon>
        <taxon>Magnoliopsida</taxon>
        <taxon>eudicotyledons</taxon>
        <taxon>Gunneridae</taxon>
        <taxon>Pentapetalae</taxon>
        <taxon>rosids</taxon>
        <taxon>fabids</taxon>
        <taxon>Malpighiales</taxon>
        <taxon>Rhizophoraceae</taxon>
        <taxon>Rhizophora</taxon>
    </lineage>
</organism>
<name>A0A2P2NGH8_RHIMU</name>
<accession>A0A2P2NGH8</accession>
<dbReference type="EMBL" id="GGEC01061080">
    <property type="protein sequence ID" value="MBX41564.1"/>
    <property type="molecule type" value="Transcribed_RNA"/>
</dbReference>
<evidence type="ECO:0000313" key="1">
    <source>
        <dbReference type="EMBL" id="MBX41564.1"/>
    </source>
</evidence>
<dbReference type="AlphaFoldDB" id="A0A2P2NGH8"/>
<reference evidence="1" key="1">
    <citation type="submission" date="2018-02" db="EMBL/GenBank/DDBJ databases">
        <title>Rhizophora mucronata_Transcriptome.</title>
        <authorList>
            <person name="Meera S.P."/>
            <person name="Sreeshan A."/>
            <person name="Augustine A."/>
        </authorList>
    </citation>
    <scope>NUCLEOTIDE SEQUENCE</scope>
    <source>
        <tissue evidence="1">Leaf</tissue>
    </source>
</reference>